<organism evidence="2 3">
    <name type="scientific">Necator americanus</name>
    <name type="common">Human hookworm</name>
    <dbReference type="NCBI Taxonomy" id="51031"/>
    <lineage>
        <taxon>Eukaryota</taxon>
        <taxon>Metazoa</taxon>
        <taxon>Ecdysozoa</taxon>
        <taxon>Nematoda</taxon>
        <taxon>Chromadorea</taxon>
        <taxon>Rhabditida</taxon>
        <taxon>Rhabditina</taxon>
        <taxon>Rhabditomorpha</taxon>
        <taxon>Strongyloidea</taxon>
        <taxon>Ancylostomatidae</taxon>
        <taxon>Bunostominae</taxon>
        <taxon>Necator</taxon>
    </lineage>
</organism>
<keyword evidence="1" id="KW-0812">Transmembrane</keyword>
<proteinExistence type="predicted"/>
<keyword evidence="1" id="KW-0472">Membrane</keyword>
<keyword evidence="1" id="KW-1133">Transmembrane helix</keyword>
<evidence type="ECO:0000256" key="1">
    <source>
        <dbReference type="SAM" id="Phobius"/>
    </source>
</evidence>
<keyword evidence="3" id="KW-1185">Reference proteome</keyword>
<name>A0ABR1DLU6_NECAM</name>
<dbReference type="EMBL" id="JAVFWL010000004">
    <property type="protein sequence ID" value="KAK6750431.1"/>
    <property type="molecule type" value="Genomic_DNA"/>
</dbReference>
<gene>
    <name evidence="2" type="primary">Necator_chrIV.g15716</name>
    <name evidence="2" type="ORF">RB195_002421</name>
</gene>
<evidence type="ECO:0000313" key="2">
    <source>
        <dbReference type="EMBL" id="KAK6750431.1"/>
    </source>
</evidence>
<protein>
    <recommendedName>
        <fullName evidence="4">Phlebovirus glycoprotein G2 fusion domain-containing protein</fullName>
    </recommendedName>
</protein>
<dbReference type="Proteomes" id="UP001303046">
    <property type="component" value="Unassembled WGS sequence"/>
</dbReference>
<evidence type="ECO:0008006" key="4">
    <source>
        <dbReference type="Google" id="ProtNLM"/>
    </source>
</evidence>
<feature type="transmembrane region" description="Helical" evidence="1">
    <location>
        <begin position="45"/>
        <end position="66"/>
    </location>
</feature>
<comment type="caution">
    <text evidence="2">The sequence shown here is derived from an EMBL/GenBank/DDBJ whole genome shotgun (WGS) entry which is preliminary data.</text>
</comment>
<reference evidence="2 3" key="1">
    <citation type="submission" date="2023-08" db="EMBL/GenBank/DDBJ databases">
        <title>A Necator americanus chromosomal reference genome.</title>
        <authorList>
            <person name="Ilik V."/>
            <person name="Petrzelkova K.J."/>
            <person name="Pardy F."/>
            <person name="Fuh T."/>
            <person name="Niatou-Singa F.S."/>
            <person name="Gouil Q."/>
            <person name="Baker L."/>
            <person name="Ritchie M.E."/>
            <person name="Jex A.R."/>
            <person name="Gazzola D."/>
            <person name="Li H."/>
            <person name="Toshio Fujiwara R."/>
            <person name="Zhan B."/>
            <person name="Aroian R.V."/>
            <person name="Pafco B."/>
            <person name="Schwarz E.M."/>
        </authorList>
    </citation>
    <scope>NUCLEOTIDE SEQUENCE [LARGE SCALE GENOMIC DNA]</scope>
    <source>
        <strain evidence="2 3">Aroian</strain>
        <tissue evidence="2">Whole animal</tissue>
    </source>
</reference>
<sequence>MITKNTRVRYARTSSSSDMCSAAGGGRCVSVVCGMNWIILLTTLISLNLFASLVAILLLTAHLFAYHNPRKLGDSPTAAALTTRTNQGNNPCASGQLRTLLGISCAAALDMAIYEDNTMMLTPRDGRRTATTLAPTSTPEIVPFLEPTNSPERSKFSRGLFTIIATCSSVRDLLDERECKDKKEKIGCGDALEIAMQCPYTCFCSS</sequence>
<accession>A0ABR1DLU6</accession>
<evidence type="ECO:0000313" key="3">
    <source>
        <dbReference type="Proteomes" id="UP001303046"/>
    </source>
</evidence>